<proteinExistence type="predicted"/>
<accession>A0A0D1DUM8</accession>
<sequence>MRSPALLLLLLFAIEVIATGGSGEPSGAQGPVSSAPVNGDPYDGEYAIDMRPSSLRAPFSARLENHIGDVWQVPNVHVEPVELQSFSPTDLRANFNYDRNLRRHLYLYNTYSNFPDMVFATPMHREPRPQGNHLWALFSAHQPPFQGDHPLIRVHGFVTVSNGGAVVQRLSELPGPQNRAAVEKGHVLNIQELFQQLGRLRWPHWDRNW</sequence>
<feature type="signal peptide" evidence="1">
    <location>
        <begin position="1"/>
        <end position="23"/>
    </location>
</feature>
<keyword evidence="1" id="KW-0732">Signal</keyword>
<feature type="chain" id="PRO_5002240461" evidence="1">
    <location>
        <begin position="24"/>
        <end position="209"/>
    </location>
</feature>
<dbReference type="GeneID" id="23565226"/>
<evidence type="ECO:0000313" key="2">
    <source>
        <dbReference type="EMBL" id="KIS66295.1"/>
    </source>
</evidence>
<reference evidence="2 3" key="1">
    <citation type="journal article" date="2006" name="Nature">
        <title>Insights from the genome of the biotrophic fungal plant pathogen Ustilago maydis.</title>
        <authorList>
            <person name="Kamper J."/>
            <person name="Kahmann R."/>
            <person name="Bolker M."/>
            <person name="Ma L.J."/>
            <person name="Brefort T."/>
            <person name="Saville B.J."/>
            <person name="Banuett F."/>
            <person name="Kronstad J.W."/>
            <person name="Gold S.E."/>
            <person name="Muller O."/>
            <person name="Perlin M.H."/>
            <person name="Wosten H.A."/>
            <person name="de Vries R."/>
            <person name="Ruiz-Herrera J."/>
            <person name="Reynaga-Pena C.G."/>
            <person name="Snetselaar K."/>
            <person name="McCann M."/>
            <person name="Perez-Martin J."/>
            <person name="Feldbrugge M."/>
            <person name="Basse C.W."/>
            <person name="Steinberg G."/>
            <person name="Ibeas J.I."/>
            <person name="Holloman W."/>
            <person name="Guzman P."/>
            <person name="Farman M."/>
            <person name="Stajich J.E."/>
            <person name="Sentandreu R."/>
            <person name="Gonzalez-Prieto J.M."/>
            <person name="Kennell J.C."/>
            <person name="Molina L."/>
            <person name="Schirawski J."/>
            <person name="Mendoza-Mendoza A."/>
            <person name="Greilinger D."/>
            <person name="Munch K."/>
            <person name="Rossel N."/>
            <person name="Scherer M."/>
            <person name="Vranes M."/>
            <person name="Ladendorf O."/>
            <person name="Vincon V."/>
            <person name="Fuchs U."/>
            <person name="Sandrock B."/>
            <person name="Meng S."/>
            <person name="Ho E.C."/>
            <person name="Cahill M.J."/>
            <person name="Boyce K.J."/>
            <person name="Klose J."/>
            <person name="Klosterman S.J."/>
            <person name="Deelstra H.J."/>
            <person name="Ortiz-Castellanos L."/>
            <person name="Li W."/>
            <person name="Sanchez-Alonso P."/>
            <person name="Schreier P.H."/>
            <person name="Hauser-Hahn I."/>
            <person name="Vaupel M."/>
            <person name="Koopmann E."/>
            <person name="Friedrich G."/>
            <person name="Voss H."/>
            <person name="Schluter T."/>
            <person name="Margolis J."/>
            <person name="Platt D."/>
            <person name="Swimmer C."/>
            <person name="Gnirke A."/>
            <person name="Chen F."/>
            <person name="Vysotskaia V."/>
            <person name="Mannhaupt G."/>
            <person name="Guldener U."/>
            <person name="Munsterkotter M."/>
            <person name="Haase D."/>
            <person name="Oesterheld M."/>
            <person name="Mewes H.W."/>
            <person name="Mauceli E.W."/>
            <person name="DeCaprio D."/>
            <person name="Wade C.M."/>
            <person name="Butler J."/>
            <person name="Young S."/>
            <person name="Jaffe D.B."/>
            <person name="Calvo S."/>
            <person name="Nusbaum C."/>
            <person name="Galagan J."/>
            <person name="Birren B.W."/>
        </authorList>
    </citation>
    <scope>NUCLEOTIDE SEQUENCE [LARGE SCALE GENOMIC DNA]</scope>
    <source>
        <strain evidence="3">DSM 14603 / FGSC 9021 / UM521</strain>
    </source>
</reference>
<dbReference type="VEuPathDB" id="FungiDB:UMAG_05295"/>
<dbReference type="Proteomes" id="UP000000561">
    <property type="component" value="Chromosome 19"/>
</dbReference>
<dbReference type="OrthoDB" id="2542930at2759"/>
<gene>
    <name evidence="2" type="ORF">UMAG_05295</name>
</gene>
<dbReference type="InParanoid" id="A0A0D1DUM8"/>
<name>A0A0D1DUM8_MYCMD</name>
<dbReference type="AlphaFoldDB" id="A0A0D1DUM8"/>
<protein>
    <submittedName>
        <fullName evidence="2">Uncharacterized protein</fullName>
    </submittedName>
</protein>
<evidence type="ECO:0000256" key="1">
    <source>
        <dbReference type="SAM" id="SignalP"/>
    </source>
</evidence>
<organism evidence="2 3">
    <name type="scientific">Mycosarcoma maydis</name>
    <name type="common">Corn smut fungus</name>
    <name type="synonym">Ustilago maydis</name>
    <dbReference type="NCBI Taxonomy" id="5270"/>
    <lineage>
        <taxon>Eukaryota</taxon>
        <taxon>Fungi</taxon>
        <taxon>Dikarya</taxon>
        <taxon>Basidiomycota</taxon>
        <taxon>Ustilaginomycotina</taxon>
        <taxon>Ustilaginomycetes</taxon>
        <taxon>Ustilaginales</taxon>
        <taxon>Ustilaginaceae</taxon>
        <taxon>Mycosarcoma</taxon>
    </lineage>
</organism>
<dbReference type="EMBL" id="CM003158">
    <property type="protein sequence ID" value="KIS66295.1"/>
    <property type="molecule type" value="Genomic_DNA"/>
</dbReference>
<evidence type="ECO:0000313" key="3">
    <source>
        <dbReference type="Proteomes" id="UP000000561"/>
    </source>
</evidence>
<keyword evidence="3" id="KW-1185">Reference proteome</keyword>
<dbReference type="RefSeq" id="XP_011392011.1">
    <property type="nucleotide sequence ID" value="XM_011393709.1"/>
</dbReference>
<dbReference type="eggNOG" id="ENOG502RE52">
    <property type="taxonomic scope" value="Eukaryota"/>
</dbReference>
<dbReference type="KEGG" id="uma:UMAG_05295"/>